<organism evidence="2 3">
    <name type="scientific">Patella caerulea</name>
    <name type="common">Rayed Mediterranean limpet</name>
    <dbReference type="NCBI Taxonomy" id="87958"/>
    <lineage>
        <taxon>Eukaryota</taxon>
        <taxon>Metazoa</taxon>
        <taxon>Spiralia</taxon>
        <taxon>Lophotrochozoa</taxon>
        <taxon>Mollusca</taxon>
        <taxon>Gastropoda</taxon>
        <taxon>Patellogastropoda</taxon>
        <taxon>Patelloidea</taxon>
        <taxon>Patellidae</taxon>
        <taxon>Patella</taxon>
    </lineage>
</organism>
<gene>
    <name evidence="2" type="ORF">SNE40_013521</name>
</gene>
<comment type="caution">
    <text evidence="2">The sequence shown here is derived from an EMBL/GenBank/DDBJ whole genome shotgun (WGS) entry which is preliminary data.</text>
</comment>
<reference evidence="2 3" key="1">
    <citation type="submission" date="2024-01" db="EMBL/GenBank/DDBJ databases">
        <title>The genome of the rayed Mediterranean limpet Patella caerulea (Linnaeus, 1758).</title>
        <authorList>
            <person name="Anh-Thu Weber A."/>
            <person name="Halstead-Nussloch G."/>
        </authorList>
    </citation>
    <scope>NUCLEOTIDE SEQUENCE [LARGE SCALE GENOMIC DNA]</scope>
    <source>
        <strain evidence="2">AATW-2023a</strain>
        <tissue evidence="2">Whole specimen</tissue>
    </source>
</reference>
<evidence type="ECO:0000313" key="2">
    <source>
        <dbReference type="EMBL" id="KAK6174972.1"/>
    </source>
</evidence>
<evidence type="ECO:0000313" key="3">
    <source>
        <dbReference type="Proteomes" id="UP001347796"/>
    </source>
</evidence>
<accession>A0AAN8PB06</accession>
<name>A0AAN8PB06_PATCE</name>
<sequence>MKNIAVVTVFVFTWLYLAVVTGQGVNNDFTRMLRNGRVSRQAVICSRNMACQWAICPWRKNVIVTRNECNYIPNMHCSCASGTSCRPSGSMETHRKSLVTYGFTCQ</sequence>
<proteinExistence type="predicted"/>
<dbReference type="EMBL" id="JAZGQO010000010">
    <property type="protein sequence ID" value="KAK6174972.1"/>
    <property type="molecule type" value="Genomic_DNA"/>
</dbReference>
<keyword evidence="1" id="KW-0732">Signal</keyword>
<dbReference type="AlphaFoldDB" id="A0AAN8PB06"/>
<evidence type="ECO:0000256" key="1">
    <source>
        <dbReference type="SAM" id="SignalP"/>
    </source>
</evidence>
<protein>
    <submittedName>
        <fullName evidence="2">Uncharacterized protein</fullName>
    </submittedName>
</protein>
<dbReference type="Proteomes" id="UP001347796">
    <property type="component" value="Unassembled WGS sequence"/>
</dbReference>
<feature type="signal peptide" evidence="1">
    <location>
        <begin position="1"/>
        <end position="22"/>
    </location>
</feature>
<keyword evidence="3" id="KW-1185">Reference proteome</keyword>
<feature type="chain" id="PRO_5042980665" evidence="1">
    <location>
        <begin position="23"/>
        <end position="106"/>
    </location>
</feature>